<reference evidence="1 2" key="1">
    <citation type="submission" date="2018-08" db="EMBL/GenBank/DDBJ databases">
        <title>A genome reference for cultivated species of the human gut microbiota.</title>
        <authorList>
            <person name="Zou Y."/>
            <person name="Xue W."/>
            <person name="Luo G."/>
        </authorList>
    </citation>
    <scope>NUCLEOTIDE SEQUENCE [LARGE SCALE GENOMIC DNA]</scope>
    <source>
        <strain evidence="1 2">AM26-26AC</strain>
    </source>
</reference>
<evidence type="ECO:0000313" key="1">
    <source>
        <dbReference type="EMBL" id="RHF10549.1"/>
    </source>
</evidence>
<gene>
    <name evidence="1" type="ORF">DW701_05275</name>
</gene>
<dbReference type="Proteomes" id="UP000283538">
    <property type="component" value="Unassembled WGS sequence"/>
</dbReference>
<name>A0A414MGP0_9BACE</name>
<evidence type="ECO:0000313" key="2">
    <source>
        <dbReference type="Proteomes" id="UP000283538"/>
    </source>
</evidence>
<organism evidence="1 2">
    <name type="scientific">Bacteroides eggerthii</name>
    <dbReference type="NCBI Taxonomy" id="28111"/>
    <lineage>
        <taxon>Bacteria</taxon>
        <taxon>Pseudomonadati</taxon>
        <taxon>Bacteroidota</taxon>
        <taxon>Bacteroidia</taxon>
        <taxon>Bacteroidales</taxon>
        <taxon>Bacteroidaceae</taxon>
        <taxon>Bacteroides</taxon>
    </lineage>
</organism>
<comment type="caution">
    <text evidence="1">The sequence shown here is derived from an EMBL/GenBank/DDBJ whole genome shotgun (WGS) entry which is preliminary data.</text>
</comment>
<proteinExistence type="predicted"/>
<dbReference type="AlphaFoldDB" id="A0A414MGP0"/>
<evidence type="ECO:0008006" key="3">
    <source>
        <dbReference type="Google" id="ProtNLM"/>
    </source>
</evidence>
<accession>A0A414MGP0</accession>
<sequence>MVIEINSNNMMTEDNNYKGDSTNSKKSYPELLKSEHWKNRRQHILLRDGNVCQDCHRRGVHNGSYFRIEEIADLNNLLPVRLNGKDLTTFCDELYWSDVPPNVLDAPISFTSEDVGNNLYSYTMTYQTFKNRFEFITDKKLVNPPHYDKAPICIYKEMKLSFNENKETLKGHIHMFAFRFNEGISNVNFASITVGKYKTEICIATENTLYYFDFIPLNPSNLPLHVHHQYYIKGKEPWDYDDSALITLCADCHQNRHSSSVPVPLYNHDKSSILKTNIPICDRCNGSGYLPEYDYHLNGICFKCWGEGVPLKELF</sequence>
<dbReference type="EMBL" id="QSLA01000004">
    <property type="protein sequence ID" value="RHF10549.1"/>
    <property type="molecule type" value="Genomic_DNA"/>
</dbReference>
<protein>
    <recommendedName>
        <fullName evidence="3">HNH endonuclease</fullName>
    </recommendedName>
</protein>